<dbReference type="InterPro" id="IPR003807">
    <property type="entry name" value="DUF202"/>
</dbReference>
<comment type="subcellular location">
    <subcellularLocation>
        <location evidence="1">Endomembrane system</location>
        <topology evidence="1">Multi-pass membrane protein</topology>
    </subcellularLocation>
</comment>
<evidence type="ECO:0000256" key="2">
    <source>
        <dbReference type="ARBA" id="ARBA00022692"/>
    </source>
</evidence>
<proteinExistence type="predicted"/>
<feature type="compositionally biased region" description="Acidic residues" evidence="5">
    <location>
        <begin position="298"/>
        <end position="307"/>
    </location>
</feature>
<feature type="transmembrane region" description="Helical" evidence="6">
    <location>
        <begin position="396"/>
        <end position="415"/>
    </location>
</feature>
<evidence type="ECO:0000256" key="4">
    <source>
        <dbReference type="ARBA" id="ARBA00023136"/>
    </source>
</evidence>
<dbReference type="GO" id="GO:0016237">
    <property type="term" value="P:microautophagy"/>
    <property type="evidence" value="ECO:0007669"/>
    <property type="project" value="TreeGrafter"/>
</dbReference>
<feature type="compositionally biased region" description="Polar residues" evidence="5">
    <location>
        <begin position="208"/>
        <end position="220"/>
    </location>
</feature>
<feature type="compositionally biased region" description="Basic and acidic residues" evidence="5">
    <location>
        <begin position="127"/>
        <end position="136"/>
    </location>
</feature>
<dbReference type="InterPro" id="IPR051572">
    <property type="entry name" value="VTC_Complex_Subunit"/>
</dbReference>
<protein>
    <submittedName>
        <fullName evidence="8">Vacuolar transporter chaperone</fullName>
    </submittedName>
</protein>
<keyword evidence="9" id="KW-1185">Reference proteome</keyword>
<feature type="compositionally biased region" description="Polar residues" evidence="5">
    <location>
        <begin position="253"/>
        <end position="262"/>
    </location>
</feature>
<evidence type="ECO:0000256" key="3">
    <source>
        <dbReference type="ARBA" id="ARBA00022989"/>
    </source>
</evidence>
<keyword evidence="2 6" id="KW-0812">Transmembrane</keyword>
<sequence>MARFQSSSPSSPTSPTYQHHQYQHQQQHQHQHQQYQQNRYPDHSQDPLPPPPALSNHNVVIPRRGSSSNIYQSAPLQSPVGSSHSSNSYSNNNNNSHGYSSTSNPFASPSSPGFNHPLDGRPQQSRLDFDLEKDLDLGLSPPHPTFAGQNRGRTPSPSPSSSSTLHANPQHRSPPSNSNNNNYSHNNNNNNNNNSYPQPSFSRPESVHSFSNLSTHSNEPLNPPRVLNKKMSAGTMSSSNSTRVGGSPLHNKYNMNKANSKSAKFRNHLDLPEDKSRAYRPQGHGRNPAHGPAPGMMDDIDLDEDEDEKPRKSAMKPGTETAVVPGDLTPPKPRKTLISRLKRVSSIKQHMARNIKMGGTGKKAQFSCERLYLQWIRFGILQSSIAVTLLSFGDEVASYVGVGALVLSLLTLTYATTLYHKRYLWMVTKRQDVAYFAKTVPTLITVALFVLYLANFINKPNARPPWVQNDVKFGI</sequence>
<feature type="compositionally biased region" description="Polar residues" evidence="5">
    <location>
        <begin position="234"/>
        <end position="244"/>
    </location>
</feature>
<evidence type="ECO:0000313" key="9">
    <source>
        <dbReference type="Proteomes" id="UP000696485"/>
    </source>
</evidence>
<accession>A0A9P5VN62</accession>
<feature type="compositionally biased region" description="Low complexity" evidence="5">
    <location>
        <begin position="159"/>
        <end position="200"/>
    </location>
</feature>
<evidence type="ECO:0000256" key="6">
    <source>
        <dbReference type="SAM" id="Phobius"/>
    </source>
</evidence>
<evidence type="ECO:0000256" key="5">
    <source>
        <dbReference type="SAM" id="MobiDB-lite"/>
    </source>
</evidence>
<dbReference type="GO" id="GO:0033254">
    <property type="term" value="C:vacuolar transporter chaperone complex"/>
    <property type="evidence" value="ECO:0007669"/>
    <property type="project" value="TreeGrafter"/>
</dbReference>
<dbReference type="GO" id="GO:0006797">
    <property type="term" value="P:polyphosphate metabolic process"/>
    <property type="evidence" value="ECO:0007669"/>
    <property type="project" value="TreeGrafter"/>
</dbReference>
<keyword evidence="4 6" id="KW-0472">Membrane</keyword>
<gene>
    <name evidence="8" type="primary">VTC4_2</name>
    <name evidence="8" type="ORF">BG006_003715</name>
</gene>
<dbReference type="EMBL" id="JAAAUY010000206">
    <property type="protein sequence ID" value="KAF9333377.1"/>
    <property type="molecule type" value="Genomic_DNA"/>
</dbReference>
<evidence type="ECO:0000313" key="8">
    <source>
        <dbReference type="EMBL" id="KAF9333377.1"/>
    </source>
</evidence>
<feature type="region of interest" description="Disordered" evidence="5">
    <location>
        <begin position="1"/>
        <end position="334"/>
    </location>
</feature>
<feature type="compositionally biased region" description="Low complexity" evidence="5">
    <location>
        <begin position="1"/>
        <end position="37"/>
    </location>
</feature>
<feature type="transmembrane region" description="Helical" evidence="6">
    <location>
        <begin position="435"/>
        <end position="457"/>
    </location>
</feature>
<evidence type="ECO:0000256" key="1">
    <source>
        <dbReference type="ARBA" id="ARBA00004127"/>
    </source>
</evidence>
<dbReference type="PANTHER" id="PTHR46140">
    <property type="entry name" value="VACUOLAR TRANSPORTER CHAPERONE 1-RELATED"/>
    <property type="match status" value="1"/>
</dbReference>
<dbReference type="GO" id="GO:0007034">
    <property type="term" value="P:vacuolar transport"/>
    <property type="evidence" value="ECO:0007669"/>
    <property type="project" value="TreeGrafter"/>
</dbReference>
<feature type="domain" description="DUF202" evidence="7">
    <location>
        <begin position="369"/>
        <end position="422"/>
    </location>
</feature>
<dbReference type="AlphaFoldDB" id="A0A9P5VN62"/>
<dbReference type="Proteomes" id="UP000696485">
    <property type="component" value="Unassembled WGS sequence"/>
</dbReference>
<dbReference type="GO" id="GO:0042144">
    <property type="term" value="P:vacuole fusion, non-autophagic"/>
    <property type="evidence" value="ECO:0007669"/>
    <property type="project" value="TreeGrafter"/>
</dbReference>
<comment type="caution">
    <text evidence="8">The sequence shown here is derived from an EMBL/GenBank/DDBJ whole genome shotgun (WGS) entry which is preliminary data.</text>
</comment>
<feature type="compositionally biased region" description="Basic and acidic residues" evidence="5">
    <location>
        <begin position="267"/>
        <end position="277"/>
    </location>
</feature>
<name>A0A9P5VN62_9FUNG</name>
<reference evidence="8" key="1">
    <citation type="journal article" date="2020" name="Fungal Divers.">
        <title>Resolving the Mortierellaceae phylogeny through synthesis of multi-gene phylogenetics and phylogenomics.</title>
        <authorList>
            <person name="Vandepol N."/>
            <person name="Liber J."/>
            <person name="Desiro A."/>
            <person name="Na H."/>
            <person name="Kennedy M."/>
            <person name="Barry K."/>
            <person name="Grigoriev I.V."/>
            <person name="Miller A.N."/>
            <person name="O'Donnell K."/>
            <person name="Stajich J.E."/>
            <person name="Bonito G."/>
        </authorList>
    </citation>
    <scope>NUCLEOTIDE SEQUENCE</scope>
    <source>
        <strain evidence="8">NVP1</strain>
    </source>
</reference>
<evidence type="ECO:0000259" key="7">
    <source>
        <dbReference type="Pfam" id="PF02656"/>
    </source>
</evidence>
<feature type="compositionally biased region" description="Polar residues" evidence="5">
    <location>
        <begin position="65"/>
        <end position="80"/>
    </location>
</feature>
<feature type="compositionally biased region" description="Low complexity" evidence="5">
    <location>
        <begin position="81"/>
        <end position="112"/>
    </location>
</feature>
<dbReference type="GO" id="GO:0000329">
    <property type="term" value="C:fungal-type vacuole membrane"/>
    <property type="evidence" value="ECO:0007669"/>
    <property type="project" value="TreeGrafter"/>
</dbReference>
<keyword evidence="3 6" id="KW-1133">Transmembrane helix</keyword>
<dbReference type="GO" id="GO:0012505">
    <property type="term" value="C:endomembrane system"/>
    <property type="evidence" value="ECO:0007669"/>
    <property type="project" value="UniProtKB-SubCell"/>
</dbReference>
<organism evidence="8 9">
    <name type="scientific">Podila minutissima</name>
    <dbReference type="NCBI Taxonomy" id="64525"/>
    <lineage>
        <taxon>Eukaryota</taxon>
        <taxon>Fungi</taxon>
        <taxon>Fungi incertae sedis</taxon>
        <taxon>Mucoromycota</taxon>
        <taxon>Mortierellomycotina</taxon>
        <taxon>Mortierellomycetes</taxon>
        <taxon>Mortierellales</taxon>
        <taxon>Mortierellaceae</taxon>
        <taxon>Podila</taxon>
    </lineage>
</organism>
<dbReference type="PANTHER" id="PTHR46140:SF1">
    <property type="entry name" value="VACUOLAR TRANSPORTER CHAPERONE COMPLEX SUBUNIT 4-RELATED"/>
    <property type="match status" value="1"/>
</dbReference>
<dbReference type="Pfam" id="PF02656">
    <property type="entry name" value="DUF202"/>
    <property type="match status" value="1"/>
</dbReference>